<dbReference type="EMBL" id="KL198039">
    <property type="protein sequence ID" value="KDQ14104.1"/>
    <property type="molecule type" value="Genomic_DNA"/>
</dbReference>
<keyword evidence="4 6" id="KW-0804">Transcription</keyword>
<accession>A0A067MEX0</accession>
<comment type="function">
    <text evidence="6">Component of the Mediator complex, a coactivator involved in the regulated transcription of nearly all RNA polymerase II-dependent genes. Mediator functions as a bridge to convey information from gene-specific regulatory proteins to the basal RNA polymerase II transcription machinery. Mediator is recruited to promoters by direct interactions with regulatory proteins and serves as a scaffold for the assembly of a functional preinitiation complex with RNA polymerase II and the general transcription factors.</text>
</comment>
<dbReference type="GO" id="GO:0003712">
    <property type="term" value="F:transcription coregulator activity"/>
    <property type="evidence" value="ECO:0007669"/>
    <property type="project" value="InterPro"/>
</dbReference>
<evidence type="ECO:0000256" key="3">
    <source>
        <dbReference type="ARBA" id="ARBA00023015"/>
    </source>
</evidence>
<evidence type="ECO:0000313" key="9">
    <source>
        <dbReference type="Proteomes" id="UP000027195"/>
    </source>
</evidence>
<sequence length="175" mass="18575">MPTPVPMSSSNLPAINTQFHAPTSPGSQDSGPPSPEGGAALGQLESGLRDLTYSLTQLGVCATDVQPPRPEDGPLGRVADKVNDVIAKLHRLDVMKDSVTTHIPFDVLQDIDNGRNPKQVAKMRIEQAAGENQFTHGKIHAVQTYRGLLGAALSEHFPALAPHIEADLSPTTPHA</sequence>
<organism evidence="8 9">
    <name type="scientific">Botryobasidium botryosum (strain FD-172 SS1)</name>
    <dbReference type="NCBI Taxonomy" id="930990"/>
    <lineage>
        <taxon>Eukaryota</taxon>
        <taxon>Fungi</taxon>
        <taxon>Dikarya</taxon>
        <taxon>Basidiomycota</taxon>
        <taxon>Agaricomycotina</taxon>
        <taxon>Agaricomycetes</taxon>
        <taxon>Cantharellales</taxon>
        <taxon>Botryobasidiaceae</taxon>
        <taxon>Botryobasidium</taxon>
    </lineage>
</organism>
<dbReference type="GO" id="GO:0006357">
    <property type="term" value="P:regulation of transcription by RNA polymerase II"/>
    <property type="evidence" value="ECO:0007669"/>
    <property type="project" value="InterPro"/>
</dbReference>
<dbReference type="STRING" id="930990.A0A067MEX0"/>
<keyword evidence="9" id="KW-1185">Reference proteome</keyword>
<evidence type="ECO:0000256" key="7">
    <source>
        <dbReference type="SAM" id="MobiDB-lite"/>
    </source>
</evidence>
<dbReference type="Proteomes" id="UP000027195">
    <property type="component" value="Unassembled WGS sequence"/>
</dbReference>
<dbReference type="GO" id="GO:0016592">
    <property type="term" value="C:mediator complex"/>
    <property type="evidence" value="ECO:0007669"/>
    <property type="project" value="InterPro"/>
</dbReference>
<evidence type="ECO:0000256" key="1">
    <source>
        <dbReference type="ARBA" id="ARBA00004123"/>
    </source>
</evidence>
<evidence type="ECO:0000256" key="5">
    <source>
        <dbReference type="ARBA" id="ARBA00023242"/>
    </source>
</evidence>
<reference evidence="9" key="1">
    <citation type="journal article" date="2014" name="Proc. Natl. Acad. Sci. U.S.A.">
        <title>Extensive sampling of basidiomycete genomes demonstrates inadequacy of the white-rot/brown-rot paradigm for wood decay fungi.</title>
        <authorList>
            <person name="Riley R."/>
            <person name="Salamov A.A."/>
            <person name="Brown D.W."/>
            <person name="Nagy L.G."/>
            <person name="Floudas D."/>
            <person name="Held B.W."/>
            <person name="Levasseur A."/>
            <person name="Lombard V."/>
            <person name="Morin E."/>
            <person name="Otillar R."/>
            <person name="Lindquist E.A."/>
            <person name="Sun H."/>
            <person name="LaButti K.M."/>
            <person name="Schmutz J."/>
            <person name="Jabbour D."/>
            <person name="Luo H."/>
            <person name="Baker S.E."/>
            <person name="Pisabarro A.G."/>
            <person name="Walton J.D."/>
            <person name="Blanchette R.A."/>
            <person name="Henrissat B."/>
            <person name="Martin F."/>
            <person name="Cullen D."/>
            <person name="Hibbett D.S."/>
            <person name="Grigoriev I.V."/>
        </authorList>
    </citation>
    <scope>NUCLEOTIDE SEQUENCE [LARGE SCALE GENOMIC DNA]</scope>
    <source>
        <strain evidence="9">FD-172 SS1</strain>
    </source>
</reference>
<dbReference type="HOGENOM" id="CLU_102642_1_0_1"/>
<keyword evidence="6" id="KW-0010">Activator</keyword>
<dbReference type="FunCoup" id="A0A067MEX0">
    <property type="interactions" value="386"/>
</dbReference>
<dbReference type="InterPro" id="IPR019145">
    <property type="entry name" value="Mediator_Med10"/>
</dbReference>
<evidence type="ECO:0000256" key="2">
    <source>
        <dbReference type="ARBA" id="ARBA00005389"/>
    </source>
</evidence>
<dbReference type="OrthoDB" id="337270at2759"/>
<keyword evidence="5 6" id="KW-0539">Nucleus</keyword>
<feature type="region of interest" description="Disordered" evidence="7">
    <location>
        <begin position="1"/>
        <end position="41"/>
    </location>
</feature>
<dbReference type="InParanoid" id="A0A067MEX0"/>
<dbReference type="AlphaFoldDB" id="A0A067MEX0"/>
<evidence type="ECO:0000256" key="6">
    <source>
        <dbReference type="RuleBase" id="RU364146"/>
    </source>
</evidence>
<keyword evidence="3 6" id="KW-0805">Transcription regulation</keyword>
<comment type="similarity">
    <text evidence="2 6">Belongs to the Mediator complex subunit 10 family.</text>
</comment>
<proteinExistence type="inferred from homology"/>
<evidence type="ECO:0000256" key="4">
    <source>
        <dbReference type="ARBA" id="ARBA00023163"/>
    </source>
</evidence>
<protein>
    <recommendedName>
        <fullName evidence="6">Mediator of RNA polymerase II transcription subunit 10</fullName>
    </recommendedName>
    <alternativeName>
        <fullName evidence="6">Mediator complex subunit 10</fullName>
    </alternativeName>
</protein>
<comment type="subcellular location">
    <subcellularLocation>
        <location evidence="1 6">Nucleus</location>
    </subcellularLocation>
</comment>
<dbReference type="Pfam" id="PF09748">
    <property type="entry name" value="Med10"/>
    <property type="match status" value="1"/>
</dbReference>
<comment type="subunit">
    <text evidence="6">Component of the Mediator complex.</text>
</comment>
<feature type="compositionally biased region" description="Polar residues" evidence="7">
    <location>
        <begin position="1"/>
        <end position="21"/>
    </location>
</feature>
<evidence type="ECO:0000313" key="8">
    <source>
        <dbReference type="EMBL" id="KDQ14104.1"/>
    </source>
</evidence>
<name>A0A067MEX0_BOTB1</name>
<gene>
    <name evidence="6" type="primary">MED10</name>
    <name evidence="8" type="ORF">BOTBODRAFT_32892</name>
</gene>